<dbReference type="AlphaFoldDB" id="A0A2S0KE78"/>
<keyword evidence="3 5" id="KW-1133">Transmembrane helix</keyword>
<evidence type="ECO:0000256" key="3">
    <source>
        <dbReference type="ARBA" id="ARBA00022989"/>
    </source>
</evidence>
<dbReference type="KEGG" id="git:C6V83_06575"/>
<feature type="transmembrane region" description="Helical" evidence="5">
    <location>
        <begin position="67"/>
        <end position="85"/>
    </location>
</feature>
<evidence type="ECO:0000256" key="2">
    <source>
        <dbReference type="ARBA" id="ARBA00022692"/>
    </source>
</evidence>
<dbReference type="RefSeq" id="WP_105941714.1">
    <property type="nucleotide sequence ID" value="NZ_CP027433.1"/>
</dbReference>
<keyword evidence="2 5" id="KW-0812">Transmembrane</keyword>
<reference evidence="6 7" key="1">
    <citation type="submission" date="2018-03" db="EMBL/GenBank/DDBJ databases">
        <title>Characteristics and genome of n-alkane degrading marine bacteria Gordonia iterans isolated from crude oil contaminated in Tae-an, South Korea.</title>
        <authorList>
            <person name="Lee S.-S."/>
            <person name="Kim H."/>
        </authorList>
    </citation>
    <scope>NUCLEOTIDE SEQUENCE [LARGE SCALE GENOMIC DNA]</scope>
    <source>
        <strain evidence="6 7">Co17</strain>
    </source>
</reference>
<feature type="transmembrane region" description="Helical" evidence="5">
    <location>
        <begin position="20"/>
        <end position="37"/>
    </location>
</feature>
<dbReference type="Pfam" id="PF02361">
    <property type="entry name" value="CbiQ"/>
    <property type="match status" value="1"/>
</dbReference>
<organism evidence="6 7">
    <name type="scientific">Gordonia iterans</name>
    <dbReference type="NCBI Taxonomy" id="1004901"/>
    <lineage>
        <taxon>Bacteria</taxon>
        <taxon>Bacillati</taxon>
        <taxon>Actinomycetota</taxon>
        <taxon>Actinomycetes</taxon>
        <taxon>Mycobacteriales</taxon>
        <taxon>Gordoniaceae</taxon>
        <taxon>Gordonia</taxon>
    </lineage>
</organism>
<gene>
    <name evidence="6" type="ORF">C6V83_06575</name>
</gene>
<name>A0A2S0KE78_9ACTN</name>
<sequence>MTMLGTYVPGASPIHRLPAGFKLVALVAAIVAISIVVTTPTGAAVALGSVLGVFALAGIGPVRAWPLMRGAMFMVAVIVALQWVLVDWRKAAVIGGILLASIGLAAVITLTTRTTDLLDTVVRALRPLERFGVRTDLIAMALALTIRSIPLIAEVFTQVDQARRARGLRWGPRVLFVPAVLAALETADGFADTLAARGLD</sequence>
<dbReference type="EMBL" id="CP027433">
    <property type="protein sequence ID" value="AVL99982.1"/>
    <property type="molecule type" value="Genomic_DNA"/>
</dbReference>
<evidence type="ECO:0000256" key="5">
    <source>
        <dbReference type="SAM" id="Phobius"/>
    </source>
</evidence>
<dbReference type="InterPro" id="IPR003339">
    <property type="entry name" value="ABC/ECF_trnsptr_transmembrane"/>
</dbReference>
<evidence type="ECO:0000256" key="4">
    <source>
        <dbReference type="ARBA" id="ARBA00023136"/>
    </source>
</evidence>
<dbReference type="Proteomes" id="UP000239814">
    <property type="component" value="Chromosome"/>
</dbReference>
<feature type="transmembrane region" description="Helical" evidence="5">
    <location>
        <begin position="91"/>
        <end position="110"/>
    </location>
</feature>
<keyword evidence="4 5" id="KW-0472">Membrane</keyword>
<comment type="subcellular location">
    <subcellularLocation>
        <location evidence="1">Membrane</location>
        <topology evidence="1">Multi-pass membrane protein</topology>
    </subcellularLocation>
</comment>
<dbReference type="CDD" id="cd16914">
    <property type="entry name" value="EcfT"/>
    <property type="match status" value="1"/>
</dbReference>
<proteinExistence type="predicted"/>
<evidence type="ECO:0000313" key="7">
    <source>
        <dbReference type="Proteomes" id="UP000239814"/>
    </source>
</evidence>
<feature type="transmembrane region" description="Helical" evidence="5">
    <location>
        <begin position="131"/>
        <end position="153"/>
    </location>
</feature>
<evidence type="ECO:0000313" key="6">
    <source>
        <dbReference type="EMBL" id="AVL99982.1"/>
    </source>
</evidence>
<keyword evidence="7" id="KW-1185">Reference proteome</keyword>
<dbReference type="GO" id="GO:0005886">
    <property type="term" value="C:plasma membrane"/>
    <property type="evidence" value="ECO:0007669"/>
    <property type="project" value="UniProtKB-ARBA"/>
</dbReference>
<evidence type="ECO:0000256" key="1">
    <source>
        <dbReference type="ARBA" id="ARBA00004141"/>
    </source>
</evidence>
<feature type="transmembrane region" description="Helical" evidence="5">
    <location>
        <begin position="43"/>
        <end position="60"/>
    </location>
</feature>
<dbReference type="OrthoDB" id="509049at2"/>
<accession>A0A2S0KE78</accession>
<protein>
    <submittedName>
        <fullName evidence="6">Cobalt ABC transporter</fullName>
    </submittedName>
</protein>